<dbReference type="EMBL" id="CP011213">
    <property type="protein sequence ID" value="AKM81872.1"/>
    <property type="molecule type" value="Genomic_DNA"/>
</dbReference>
<evidence type="ECO:0000313" key="3">
    <source>
        <dbReference type="Proteomes" id="UP000035648"/>
    </source>
</evidence>
<evidence type="ECO:0000313" key="2">
    <source>
        <dbReference type="EMBL" id="AKM81872.1"/>
    </source>
</evidence>
<gene>
    <name evidence="2" type="ORF">UT28_C0001G0053</name>
</gene>
<reference evidence="2 3" key="1">
    <citation type="journal article" date="2015" name="Nature">
        <title>rRNA introns, odd ribosomes, and small enigmatic genomes across a large radiation of phyla.</title>
        <authorList>
            <person name="Brown C.T."/>
            <person name="Hug L.A."/>
            <person name="Thomas B.C."/>
            <person name="Sharon I."/>
            <person name="Castelle C.J."/>
            <person name="Singh A."/>
            <person name="Wilkins M.J."/>
            <person name="Williams K.H."/>
            <person name="Banfield J.F."/>
        </authorList>
    </citation>
    <scope>NUCLEOTIDE SEQUENCE [LARGE SCALE GENOMIC DNA]</scope>
</reference>
<organism evidence="2 3">
    <name type="scientific">Berkelbacteria bacterium GW2011_GWE1_39_12</name>
    <dbReference type="NCBI Taxonomy" id="1618337"/>
    <lineage>
        <taxon>Bacteria</taxon>
        <taxon>Candidatus Berkelbacteria</taxon>
    </lineage>
</organism>
<dbReference type="KEGG" id="bbgw:UT28_C0001G0053"/>
<feature type="compositionally biased region" description="Acidic residues" evidence="1">
    <location>
        <begin position="64"/>
        <end position="77"/>
    </location>
</feature>
<sequence>MKKTDFSDGICNTCGNVGLAGDHCIVCGDLMSKIDEGLVDPVVNGEEEDEDFSGKEPDVYPLEALEEDSSGDSDDLE</sequence>
<protein>
    <submittedName>
        <fullName evidence="2">Uncharacterized protein</fullName>
    </submittedName>
</protein>
<accession>A0A0G4B4E6</accession>
<dbReference type="STRING" id="1618337.UT28_C0001G0053"/>
<dbReference type="AlphaFoldDB" id="A0A0G4B4E6"/>
<name>A0A0G4B4E6_9BACT</name>
<feature type="region of interest" description="Disordered" evidence="1">
    <location>
        <begin position="45"/>
        <end position="77"/>
    </location>
</feature>
<dbReference type="Proteomes" id="UP000035648">
    <property type="component" value="Chromosome"/>
</dbReference>
<evidence type="ECO:0000256" key="1">
    <source>
        <dbReference type="SAM" id="MobiDB-lite"/>
    </source>
</evidence>
<proteinExistence type="predicted"/>